<feature type="compositionally biased region" description="Acidic residues" evidence="5">
    <location>
        <begin position="436"/>
        <end position="447"/>
    </location>
</feature>
<comment type="similarity">
    <text evidence="2">Belongs to the UTP14 family.</text>
</comment>
<evidence type="ECO:0008006" key="8">
    <source>
        <dbReference type="Google" id="ProtNLM"/>
    </source>
</evidence>
<evidence type="ECO:0000256" key="4">
    <source>
        <dbReference type="ARBA" id="ARBA00023242"/>
    </source>
</evidence>
<keyword evidence="7" id="KW-1185">Reference proteome</keyword>
<gene>
    <name evidence="6" type="ORF">NDU88_002743</name>
</gene>
<dbReference type="Pfam" id="PF04615">
    <property type="entry name" value="Utp14"/>
    <property type="match status" value="1"/>
</dbReference>
<evidence type="ECO:0000313" key="7">
    <source>
        <dbReference type="Proteomes" id="UP001066276"/>
    </source>
</evidence>
<feature type="region of interest" description="Disordered" evidence="5">
    <location>
        <begin position="393"/>
        <end position="447"/>
    </location>
</feature>
<evidence type="ECO:0000256" key="2">
    <source>
        <dbReference type="ARBA" id="ARBA00007774"/>
    </source>
</evidence>
<evidence type="ECO:0000256" key="5">
    <source>
        <dbReference type="SAM" id="MobiDB-lite"/>
    </source>
</evidence>
<feature type="region of interest" description="Disordered" evidence="5">
    <location>
        <begin position="779"/>
        <end position="822"/>
    </location>
</feature>
<feature type="region of interest" description="Disordered" evidence="5">
    <location>
        <begin position="501"/>
        <end position="606"/>
    </location>
</feature>
<feature type="compositionally biased region" description="Basic and acidic residues" evidence="5">
    <location>
        <begin position="581"/>
        <end position="605"/>
    </location>
</feature>
<evidence type="ECO:0000256" key="1">
    <source>
        <dbReference type="ARBA" id="ARBA00004604"/>
    </source>
</evidence>
<comment type="subcellular location">
    <subcellularLocation>
        <location evidence="1">Nucleus</location>
        <location evidence="1">Nucleolus</location>
    </subcellularLocation>
</comment>
<protein>
    <recommendedName>
        <fullName evidence="8">U3 small nucleolar RNA-associated protein 14 homolog A</fullName>
    </recommendedName>
</protein>
<dbReference type="Proteomes" id="UP001066276">
    <property type="component" value="Chromosome 2_1"/>
</dbReference>
<feature type="compositionally biased region" description="Basic residues" evidence="5">
    <location>
        <begin position="803"/>
        <end position="822"/>
    </location>
</feature>
<dbReference type="PANTHER" id="PTHR14150">
    <property type="entry name" value="U3 SMALL NUCLEOLAR RNA-ASSOCIATED PROTEIN 14"/>
    <property type="match status" value="1"/>
</dbReference>
<dbReference type="GO" id="GO:0032040">
    <property type="term" value="C:small-subunit processome"/>
    <property type="evidence" value="ECO:0007669"/>
    <property type="project" value="InterPro"/>
</dbReference>
<organism evidence="6 7">
    <name type="scientific">Pleurodeles waltl</name>
    <name type="common">Iberian ribbed newt</name>
    <dbReference type="NCBI Taxonomy" id="8319"/>
    <lineage>
        <taxon>Eukaryota</taxon>
        <taxon>Metazoa</taxon>
        <taxon>Chordata</taxon>
        <taxon>Craniata</taxon>
        <taxon>Vertebrata</taxon>
        <taxon>Euteleostomi</taxon>
        <taxon>Amphibia</taxon>
        <taxon>Batrachia</taxon>
        <taxon>Caudata</taxon>
        <taxon>Salamandroidea</taxon>
        <taxon>Salamandridae</taxon>
        <taxon>Pleurodelinae</taxon>
        <taxon>Pleurodeles</taxon>
    </lineage>
</organism>
<accession>A0AAV7VBF2</accession>
<dbReference type="PANTHER" id="PTHR14150:SF12">
    <property type="entry name" value="U3 SMALL NUCLEOLAR RNA-ASSOCIATED PROTEIN 14 HOMOLOG A"/>
    <property type="match status" value="1"/>
</dbReference>
<name>A0AAV7VBF2_PLEWA</name>
<feature type="compositionally biased region" description="Basic and acidic residues" evidence="5">
    <location>
        <begin position="551"/>
        <end position="560"/>
    </location>
</feature>
<dbReference type="AlphaFoldDB" id="A0AAV7VBF2"/>
<evidence type="ECO:0000256" key="3">
    <source>
        <dbReference type="ARBA" id="ARBA00022553"/>
    </source>
</evidence>
<reference evidence="6" key="1">
    <citation type="journal article" date="2022" name="bioRxiv">
        <title>Sequencing and chromosome-scale assembly of the giantPleurodeles waltlgenome.</title>
        <authorList>
            <person name="Brown T."/>
            <person name="Elewa A."/>
            <person name="Iarovenko S."/>
            <person name="Subramanian E."/>
            <person name="Araus A.J."/>
            <person name="Petzold A."/>
            <person name="Susuki M."/>
            <person name="Suzuki K.-i.T."/>
            <person name="Hayashi T."/>
            <person name="Toyoda A."/>
            <person name="Oliveira C."/>
            <person name="Osipova E."/>
            <person name="Leigh N.D."/>
            <person name="Simon A."/>
            <person name="Yun M.H."/>
        </authorList>
    </citation>
    <scope>NUCLEOTIDE SEQUENCE</scope>
    <source>
        <strain evidence="6">20211129_DDA</strain>
        <tissue evidence="6">Liver</tissue>
    </source>
</reference>
<dbReference type="InterPro" id="IPR006709">
    <property type="entry name" value="SSU_processome_Utp14"/>
</dbReference>
<evidence type="ECO:0000313" key="6">
    <source>
        <dbReference type="EMBL" id="KAJ1198905.1"/>
    </source>
</evidence>
<dbReference type="GO" id="GO:0006364">
    <property type="term" value="P:rRNA processing"/>
    <property type="evidence" value="ECO:0007669"/>
    <property type="project" value="InterPro"/>
</dbReference>
<keyword evidence="4" id="KW-0539">Nucleus</keyword>
<proteinExistence type="inferred from homology"/>
<keyword evidence="3" id="KW-0597">Phosphoprotein</keyword>
<dbReference type="EMBL" id="JANPWB010000003">
    <property type="protein sequence ID" value="KAJ1198905.1"/>
    <property type="molecule type" value="Genomic_DNA"/>
</dbReference>
<feature type="compositionally biased region" description="Basic and acidic residues" evidence="5">
    <location>
        <begin position="529"/>
        <end position="538"/>
    </location>
</feature>
<comment type="caution">
    <text evidence="6">The sequence shown here is derived from an EMBL/GenBank/DDBJ whole genome shotgun (WGS) entry which is preliminary data.</text>
</comment>
<sequence>MRDEDRGPILGLRPRRIQKTAYVHWVGKVALGKSYLCSRMKPLLAMGDGEDDFFVKEYDMSASDDEGGSDDERKHRKLLEAISSLDGKKRKKMAERSESSAQVSEFGVSSEGAGEKIHLLELMKPIKPSSSLATVKKQLNKLKTKKTVELPLSKQETQRIQREVAYEKTSKAVTKWDRVVLQNRKAEQLVFPLNQEGPSSKPIEEVLTNWKARTPLEQEIFNILHKNKQPLTDPLLTPVEEASLKAMSLEEAKLRREELQKARALQSYYESKARRERRIKSKKFHRVLKKGKQKDALKEFEELRKTNPQAALEELQKMDKTRIVERMSLKHQNSGKWAKSKVIMAKYDLEARKAMQEQLEKNKELTKKLEIVSESDDEGEPEEDTIPDFVNEVQMTKEGPNPWMSGKLSRDGKDSLAEVESQQPPVEMDEGKKSEDEEEKELSEDEMLLQEFENIRRLRKEQEGQYEQPKEEQTGCSKEIASEIVEERAAEYNLLFQRLAEQGQRSQGKRRSKELHTTSLELADNCPNGRKEQEKVDELPPVGEEGPLLMERLDRTRTIEEVGNLAGEEWADEELQPGLPAKEEQKSTEKKLTSEEPQKKNKKLIDPSAVLTVNSMLLRAPVLPTAVEEEDEREEDQKMIIQEAFAGDNVIEDFLKEKRNVQNASKPKDIDLTLPGWGEWGGTGLKLSKKKRKRFIIKAAPAPPRKDQRLPHVIINEKRDIAVAAHQVNELPFPFNNRQQFEGSIRTPIGTAWNTQRAFQKLTAPRVVTKQGHVIEPISEEDAFQKTSQKVKPAFELNPQKAQIKRARRNQPRKRTQKQRKA</sequence>